<sequence length="474" mass="49858">MSQVRELPQVIQGGMGVGVSSWELARSVSCAGGLGVVSGTALDVVLARRLQDGDRGGHLRRALAAFPEPGMARRVRDRYFQPDGRPDGGPYRPVPKLTLRQTAAQQELAVVANFVEVWLAKDGHDAPVGVNYLEKVQMATPAAALGALVAGVDYVLMGAGLPRQIPRLLDDLAAGVVAGVDVDVHGADEPHRVTVDPRALLAEAIPDLARPQFLAIVSANILAAYLARDPSTCPDGFVVEGPGAGGHNAPPRGRLTLDERNEPVYGPRDEVDIDKLRALGIPFWLAGGEGTPQGLAEARARGAAGIQVGTLFALAADSGLTPSLREELGDRLDSGTLDVRTDPLASPTGFPFKVAQVVGTLSDPSVYDERRRLCDLSYLRTPYLTPSGGIGYRCPGEPEQMYVRKGGDLADTVGRACLCNALTADIGLGQTRRDGYVEPPLVTLGSDLTGAEELASIHPNGWAAADVVAWLTGA</sequence>
<organism evidence="1 2">
    <name type="scientific">Nocardioides szechwanensis</name>
    <dbReference type="NCBI Taxonomy" id="1005944"/>
    <lineage>
        <taxon>Bacteria</taxon>
        <taxon>Bacillati</taxon>
        <taxon>Actinomycetota</taxon>
        <taxon>Actinomycetes</taxon>
        <taxon>Propionibacteriales</taxon>
        <taxon>Nocardioidaceae</taxon>
        <taxon>Nocardioides</taxon>
    </lineage>
</organism>
<evidence type="ECO:0000313" key="2">
    <source>
        <dbReference type="Proteomes" id="UP000199004"/>
    </source>
</evidence>
<reference evidence="1 2" key="1">
    <citation type="submission" date="2016-10" db="EMBL/GenBank/DDBJ databases">
        <authorList>
            <person name="de Groot N.N."/>
        </authorList>
    </citation>
    <scope>NUCLEOTIDE SEQUENCE [LARGE SCALE GENOMIC DNA]</scope>
    <source>
        <strain evidence="1 2">CGMCC 1.11147</strain>
    </source>
</reference>
<dbReference type="EMBL" id="FNIC01000002">
    <property type="protein sequence ID" value="SDN19294.1"/>
    <property type="molecule type" value="Genomic_DNA"/>
</dbReference>
<dbReference type="STRING" id="1005944.SAMN05192576_1696"/>
<evidence type="ECO:0000313" key="1">
    <source>
        <dbReference type="EMBL" id="SDN19294.1"/>
    </source>
</evidence>
<dbReference type="RefSeq" id="WP_091023670.1">
    <property type="nucleotide sequence ID" value="NZ_BKAE01000007.1"/>
</dbReference>
<accession>A0A1G9ZDK3</accession>
<dbReference type="AlphaFoldDB" id="A0A1G9ZDK3"/>
<dbReference type="InterPro" id="IPR013785">
    <property type="entry name" value="Aldolase_TIM"/>
</dbReference>
<dbReference type="GO" id="GO:0051213">
    <property type="term" value="F:dioxygenase activity"/>
    <property type="evidence" value="ECO:0007669"/>
    <property type="project" value="UniProtKB-KW"/>
</dbReference>
<keyword evidence="2" id="KW-1185">Reference proteome</keyword>
<dbReference type="PANTHER" id="PTHR32332:SF33">
    <property type="entry name" value="NITRONATE MONOOXYGENASE DOMAIN-CONTAINING PROTEIN"/>
    <property type="match status" value="1"/>
</dbReference>
<dbReference type="SUPFAM" id="SSF51412">
    <property type="entry name" value="Inosine monophosphate dehydrogenase (IMPDH)"/>
    <property type="match status" value="1"/>
</dbReference>
<protein>
    <submittedName>
        <fullName evidence="1">NAD(P)H-dependent flavin oxidoreductase YrpB, nitropropane dioxygenase family</fullName>
    </submittedName>
</protein>
<dbReference type="Pfam" id="PF03060">
    <property type="entry name" value="NMO"/>
    <property type="match status" value="1"/>
</dbReference>
<name>A0A1G9ZDK3_9ACTN</name>
<proteinExistence type="predicted"/>
<gene>
    <name evidence="1" type="ORF">SAMN05192576_1696</name>
</gene>
<dbReference type="PANTHER" id="PTHR32332">
    <property type="entry name" value="2-NITROPROPANE DIOXYGENASE"/>
    <property type="match status" value="1"/>
</dbReference>
<dbReference type="Gene3D" id="3.20.20.70">
    <property type="entry name" value="Aldolase class I"/>
    <property type="match status" value="2"/>
</dbReference>
<keyword evidence="1" id="KW-0223">Dioxygenase</keyword>
<keyword evidence="1" id="KW-0560">Oxidoreductase</keyword>
<dbReference type="Proteomes" id="UP000199004">
    <property type="component" value="Unassembled WGS sequence"/>
</dbReference>
<dbReference type="OrthoDB" id="9778912at2"/>